<keyword evidence="1" id="KW-1133">Transmembrane helix</keyword>
<evidence type="ECO:0000313" key="3">
    <source>
        <dbReference type="Proteomes" id="UP000650628"/>
    </source>
</evidence>
<dbReference type="AlphaFoldDB" id="A0A8J3X5I4"/>
<keyword evidence="1" id="KW-0812">Transmembrane</keyword>
<evidence type="ECO:0000256" key="1">
    <source>
        <dbReference type="SAM" id="Phobius"/>
    </source>
</evidence>
<organism evidence="2 3">
    <name type="scientific">Planotetraspora mira</name>
    <dbReference type="NCBI Taxonomy" id="58121"/>
    <lineage>
        <taxon>Bacteria</taxon>
        <taxon>Bacillati</taxon>
        <taxon>Actinomycetota</taxon>
        <taxon>Actinomycetes</taxon>
        <taxon>Streptosporangiales</taxon>
        <taxon>Streptosporangiaceae</taxon>
        <taxon>Planotetraspora</taxon>
    </lineage>
</organism>
<gene>
    <name evidence="2" type="ORF">Pmi06nite_16480</name>
</gene>
<accession>A0A8J3X5I4</accession>
<keyword evidence="1" id="KW-0472">Membrane</keyword>
<reference evidence="2 3" key="1">
    <citation type="submission" date="2021-01" db="EMBL/GenBank/DDBJ databases">
        <title>Whole genome shotgun sequence of Planotetraspora mira NBRC 15435.</title>
        <authorList>
            <person name="Komaki H."/>
            <person name="Tamura T."/>
        </authorList>
    </citation>
    <scope>NUCLEOTIDE SEQUENCE [LARGE SCALE GENOMIC DNA]</scope>
    <source>
        <strain evidence="2 3">NBRC 15435</strain>
    </source>
</reference>
<name>A0A8J3X5I4_9ACTN</name>
<dbReference type="Proteomes" id="UP000650628">
    <property type="component" value="Unassembled WGS sequence"/>
</dbReference>
<feature type="transmembrane region" description="Helical" evidence="1">
    <location>
        <begin position="21"/>
        <end position="43"/>
    </location>
</feature>
<dbReference type="EMBL" id="BOOO01000008">
    <property type="protein sequence ID" value="GII28206.1"/>
    <property type="molecule type" value="Genomic_DNA"/>
</dbReference>
<protein>
    <submittedName>
        <fullName evidence="2">Uncharacterized protein</fullName>
    </submittedName>
</protein>
<evidence type="ECO:0000313" key="2">
    <source>
        <dbReference type="EMBL" id="GII28206.1"/>
    </source>
</evidence>
<comment type="caution">
    <text evidence="2">The sequence shown here is derived from an EMBL/GenBank/DDBJ whole genome shotgun (WGS) entry which is preliminary data.</text>
</comment>
<keyword evidence="3" id="KW-1185">Reference proteome</keyword>
<feature type="transmembrane region" description="Helical" evidence="1">
    <location>
        <begin position="132"/>
        <end position="149"/>
    </location>
</feature>
<feature type="transmembrane region" description="Helical" evidence="1">
    <location>
        <begin position="199"/>
        <end position="218"/>
    </location>
</feature>
<proteinExistence type="predicted"/>
<feature type="transmembrane region" description="Helical" evidence="1">
    <location>
        <begin position="161"/>
        <end position="179"/>
    </location>
</feature>
<sequence length="236" mass="26639">MRVRLYQELPVMRQVDRITAVFVRVILLVVLLWGTLLAFFAALPQERSAAEFHATLYAGQVSAVIYRHVDHDVDLRWSTSPFTWYHSVDPNLKHGLTNLVWPGGTYPYVVGAKSLTHPRWLAAMWTLRVPDFFGWLVTLAWIISFVMMLRTKEHRVGNRWAWLWLFALGQIGAVLYLLLEPRSLWWGVEAQEPLANPMGGIRGFVLSLCVPAMIAVSFEGGLGSAARAVVDVLAAL</sequence>